<dbReference type="AlphaFoldDB" id="A0A9Q0JCX9"/>
<proteinExistence type="predicted"/>
<evidence type="ECO:0000256" key="1">
    <source>
        <dbReference type="SAM" id="SignalP"/>
    </source>
</evidence>
<dbReference type="EMBL" id="JAKUCV010004066">
    <property type="protein sequence ID" value="KAJ4836597.1"/>
    <property type="molecule type" value="Genomic_DNA"/>
</dbReference>
<dbReference type="OrthoDB" id="904127at2759"/>
<protein>
    <submittedName>
        <fullName evidence="2">Uncharacterized protein</fullName>
    </submittedName>
</protein>
<feature type="non-terminal residue" evidence="2">
    <location>
        <position position="1"/>
    </location>
</feature>
<feature type="signal peptide" evidence="1">
    <location>
        <begin position="1"/>
        <end position="19"/>
    </location>
</feature>
<dbReference type="Proteomes" id="UP001141552">
    <property type="component" value="Unassembled WGS sequence"/>
</dbReference>
<keyword evidence="3" id="KW-1185">Reference proteome</keyword>
<accession>A0A9Q0JCX9</accession>
<name>A0A9Q0JCX9_9ROSI</name>
<evidence type="ECO:0000313" key="3">
    <source>
        <dbReference type="Proteomes" id="UP001141552"/>
    </source>
</evidence>
<evidence type="ECO:0000313" key="2">
    <source>
        <dbReference type="EMBL" id="KAJ4836597.1"/>
    </source>
</evidence>
<sequence>MEITMKRLILLVWAKLGSFFSSYESRSKHVGNGCGNGDLDQVDLDLNLCRYHDCRIPDPLDSDDYLKFTDFVHQVLLLHQRSNIQRL</sequence>
<reference evidence="2" key="1">
    <citation type="submission" date="2022-02" db="EMBL/GenBank/DDBJ databases">
        <authorList>
            <person name="Henning P.M."/>
            <person name="McCubbin A.G."/>
            <person name="Shore J.S."/>
        </authorList>
    </citation>
    <scope>NUCLEOTIDE SEQUENCE</scope>
    <source>
        <strain evidence="2">F60SS</strain>
        <tissue evidence="2">Leaves</tissue>
    </source>
</reference>
<organism evidence="2 3">
    <name type="scientific">Turnera subulata</name>
    <dbReference type="NCBI Taxonomy" id="218843"/>
    <lineage>
        <taxon>Eukaryota</taxon>
        <taxon>Viridiplantae</taxon>
        <taxon>Streptophyta</taxon>
        <taxon>Embryophyta</taxon>
        <taxon>Tracheophyta</taxon>
        <taxon>Spermatophyta</taxon>
        <taxon>Magnoliopsida</taxon>
        <taxon>eudicotyledons</taxon>
        <taxon>Gunneridae</taxon>
        <taxon>Pentapetalae</taxon>
        <taxon>rosids</taxon>
        <taxon>fabids</taxon>
        <taxon>Malpighiales</taxon>
        <taxon>Passifloraceae</taxon>
        <taxon>Turnera</taxon>
    </lineage>
</organism>
<reference evidence="2" key="2">
    <citation type="journal article" date="2023" name="Plants (Basel)">
        <title>Annotation of the Turnera subulata (Passifloraceae) Draft Genome Reveals the S-Locus Evolved after the Divergence of Turneroideae from Passifloroideae in a Stepwise Manner.</title>
        <authorList>
            <person name="Henning P.M."/>
            <person name="Roalson E.H."/>
            <person name="Mir W."/>
            <person name="McCubbin A.G."/>
            <person name="Shore J.S."/>
        </authorList>
    </citation>
    <scope>NUCLEOTIDE SEQUENCE</scope>
    <source>
        <strain evidence="2">F60SS</strain>
    </source>
</reference>
<gene>
    <name evidence="2" type="ORF">Tsubulata_050540</name>
</gene>
<comment type="caution">
    <text evidence="2">The sequence shown here is derived from an EMBL/GenBank/DDBJ whole genome shotgun (WGS) entry which is preliminary data.</text>
</comment>
<keyword evidence="1" id="KW-0732">Signal</keyword>
<feature type="chain" id="PRO_5040181462" evidence="1">
    <location>
        <begin position="20"/>
        <end position="87"/>
    </location>
</feature>